<dbReference type="Proteomes" id="UP000609064">
    <property type="component" value="Unassembled WGS sequence"/>
</dbReference>
<evidence type="ECO:0000313" key="1">
    <source>
        <dbReference type="EMBL" id="GGD68303.1"/>
    </source>
</evidence>
<organism evidence="1 2">
    <name type="scientific">Emticicia aquatilis</name>
    <dbReference type="NCBI Taxonomy" id="1537369"/>
    <lineage>
        <taxon>Bacteria</taxon>
        <taxon>Pseudomonadati</taxon>
        <taxon>Bacteroidota</taxon>
        <taxon>Cytophagia</taxon>
        <taxon>Cytophagales</taxon>
        <taxon>Leadbetterellaceae</taxon>
        <taxon>Emticicia</taxon>
    </lineage>
</organism>
<reference evidence="1" key="2">
    <citation type="submission" date="2020-09" db="EMBL/GenBank/DDBJ databases">
        <authorList>
            <person name="Sun Q."/>
            <person name="Zhou Y."/>
        </authorList>
    </citation>
    <scope>NUCLEOTIDE SEQUENCE</scope>
    <source>
        <strain evidence="1">CGMCC 1.15958</strain>
    </source>
</reference>
<comment type="caution">
    <text evidence="1">The sequence shown here is derived from an EMBL/GenBank/DDBJ whole genome shotgun (WGS) entry which is preliminary data.</text>
</comment>
<accession>A0A916YZA7</accession>
<proteinExistence type="predicted"/>
<evidence type="ECO:0000313" key="2">
    <source>
        <dbReference type="Proteomes" id="UP000609064"/>
    </source>
</evidence>
<gene>
    <name evidence="1" type="ORF">GCM10011514_35510</name>
</gene>
<protein>
    <submittedName>
        <fullName evidence="1">Uncharacterized protein</fullName>
    </submittedName>
</protein>
<keyword evidence="2" id="KW-1185">Reference proteome</keyword>
<name>A0A916YZA7_9BACT</name>
<reference evidence="1" key="1">
    <citation type="journal article" date="2014" name="Int. J. Syst. Evol. Microbiol.">
        <title>Complete genome sequence of Corynebacterium casei LMG S-19264T (=DSM 44701T), isolated from a smear-ripened cheese.</title>
        <authorList>
            <consortium name="US DOE Joint Genome Institute (JGI-PGF)"/>
            <person name="Walter F."/>
            <person name="Albersmeier A."/>
            <person name="Kalinowski J."/>
            <person name="Ruckert C."/>
        </authorList>
    </citation>
    <scope>NUCLEOTIDE SEQUENCE</scope>
    <source>
        <strain evidence="1">CGMCC 1.15958</strain>
    </source>
</reference>
<sequence>MMDDDNFEDFFDEDYDSEELKREMEEENKRVDNLPILKKAYEIYETTNAIVGTINEEDDMLEMRHLMLENAMIIPAKIRRAEAGSLYTLRMESAVIIKIHARELLAQTSFCKHENLSSSDYLDLLRSEIEEFRVLFVEWVNCFDKSDDIPDNWGLFY</sequence>
<dbReference type="RefSeq" id="WP_188767884.1">
    <property type="nucleotide sequence ID" value="NZ_BMKK01000007.1"/>
</dbReference>
<dbReference type="EMBL" id="BMKK01000007">
    <property type="protein sequence ID" value="GGD68303.1"/>
    <property type="molecule type" value="Genomic_DNA"/>
</dbReference>
<dbReference type="AlphaFoldDB" id="A0A916YZA7"/>